<dbReference type="SUPFAM" id="SSF52540">
    <property type="entry name" value="P-loop containing nucleoside triphosphate hydrolases"/>
    <property type="match status" value="1"/>
</dbReference>
<protein>
    <submittedName>
        <fullName evidence="2">ATP-binding protein</fullName>
    </submittedName>
</protein>
<keyword evidence="2" id="KW-0067">ATP-binding</keyword>
<dbReference type="CDD" id="cd01127">
    <property type="entry name" value="TrwB_TraG_TraD_VirD4"/>
    <property type="match status" value="1"/>
</dbReference>
<dbReference type="InterPro" id="IPR027417">
    <property type="entry name" value="P-loop_NTPase"/>
</dbReference>
<feature type="region of interest" description="Disordered" evidence="1">
    <location>
        <begin position="759"/>
        <end position="783"/>
    </location>
</feature>
<evidence type="ECO:0000256" key="1">
    <source>
        <dbReference type="SAM" id="MobiDB-lite"/>
    </source>
</evidence>
<evidence type="ECO:0000313" key="3">
    <source>
        <dbReference type="Proteomes" id="UP001597187"/>
    </source>
</evidence>
<dbReference type="Gene3D" id="3.40.50.300">
    <property type="entry name" value="P-loop containing nucleotide triphosphate hydrolases"/>
    <property type="match status" value="1"/>
</dbReference>
<dbReference type="AlphaFoldDB" id="A0ABD6AX09"/>
<dbReference type="Proteomes" id="UP001597187">
    <property type="component" value="Unassembled WGS sequence"/>
</dbReference>
<organism evidence="2 3">
    <name type="scientific">Halomarina rubra</name>
    <dbReference type="NCBI Taxonomy" id="2071873"/>
    <lineage>
        <taxon>Archaea</taxon>
        <taxon>Methanobacteriati</taxon>
        <taxon>Methanobacteriota</taxon>
        <taxon>Stenosarchaea group</taxon>
        <taxon>Halobacteria</taxon>
        <taxon>Halobacteriales</taxon>
        <taxon>Natronomonadaceae</taxon>
        <taxon>Halomarina</taxon>
    </lineage>
</organism>
<dbReference type="PANTHER" id="PTHR30121">
    <property type="entry name" value="UNCHARACTERIZED PROTEIN YJGR-RELATED"/>
    <property type="match status" value="1"/>
</dbReference>
<dbReference type="EMBL" id="JBHUDC010000006">
    <property type="protein sequence ID" value="MFD1514108.1"/>
    <property type="molecule type" value="Genomic_DNA"/>
</dbReference>
<sequence length="1155" mass="128244">MASDDSQTSDRFAEWSERSAIEITPTTDSLDPIQIARHLKRCHSYLKEEVLEWQFIIDEGVCTYRICASPDLLDDIQPILREALVGYALRRVESMEPLPIDDASLRGVEFKGDGRRKNDWQTGLRPLVTDDVPASDTKPAFTSLVSSLAEVEATVVYQALITAKDDWRQLANNRDDLLKNNLDTRAMRFWDFMTPTDPEKEIETFAEHEDRRERIDSMSTDSSFTIATRAIAWGPESDRALGKLDSALTTSDGKFYKIMDVRSDQPEDLAERMAARTMPTLTIGRRLLVWLLAIAVRPTLVADERSLAHLCVIDGDQLTANGKRAIAATPPERTGLTQPPENILEQYDAGFPLGTALSSDGEPTQQIALPPSMQPRHILIIGKSGSGKSIFGLTGTLNNEPREESETDEEPPRQLGASIIIDGKGDGLPKEYLQAHFAKHGNLDDVYYFECAETLPALSFFDVRADLASNTPRNQAVEDIVDHYIEILEIVMGTDRFHQAVKSPSAIRYLVKALFDPIHGSDAFSHDDLQQAAVEMKATEDAPPVSDEVLERMLGSITSDTTQTIEMVLGGAETRINKIPEDSRLNKLFTHVPEEDDAHFEFSDILDDEKATVIFDTSGFRSSSQTALTLVLLSKLWTALRRRATRMGENPTVNLHIEEAANVAATRLMTDLLSQGRGFDLSVGLSMQFPKQLQAASPRAYDEVLNNISTIIAGNVAVDAELATRFATSGMSATDAGNRLRALKSGEWLARLPSEYGVPEPQPFTLQSDPLPDGHPKSDRPLTPAMQARFDSAFELLREDTLDEHGVDVANTVIPSTAPDTEPTPPDHTHVLGYTKRFPKGIEFDAAAEVLVCSHCETRYETSLDGLLIAVGCCYGLDRLNREDVPLCSLSTKLSPDERAATGYTDQQLFFLQAVYDAHQQRVDSDWEYDLIWDSMVRLQEYTGAESHHVQELIDDDLLSEDTKYPHTLYTVTAAGRSLLNEAHKSGLAFGDGEGDLGESSFHVAMVILGLMLLRRYYVENPESEATQVKPYYDIGGGSRLDAVALNDDGEVVVTFEAERLNHDIAEAVLSDYDKMAEFDPEDAIWLVESRNAAHKLLQTLNDPNEGPQRVEQTYSETTAPRDFTIDTPGLSKVYTFHDARDMLSEDAEDSEDTQ</sequence>
<keyword evidence="2" id="KW-0547">Nucleotide-binding</keyword>
<dbReference type="PANTHER" id="PTHR30121:SF6">
    <property type="entry name" value="SLR6007 PROTEIN"/>
    <property type="match status" value="1"/>
</dbReference>
<name>A0ABD6AX09_9EURY</name>
<dbReference type="InterPro" id="IPR051162">
    <property type="entry name" value="T4SS_component"/>
</dbReference>
<gene>
    <name evidence="2" type="ORF">ACFSBT_12540</name>
</gene>
<evidence type="ECO:0000313" key="2">
    <source>
        <dbReference type="EMBL" id="MFD1514108.1"/>
    </source>
</evidence>
<accession>A0ABD6AX09</accession>
<dbReference type="GO" id="GO:0005524">
    <property type="term" value="F:ATP binding"/>
    <property type="evidence" value="ECO:0007669"/>
    <property type="project" value="UniProtKB-KW"/>
</dbReference>
<reference evidence="2 3" key="1">
    <citation type="journal article" date="2019" name="Int. J. Syst. Evol. Microbiol.">
        <title>The Global Catalogue of Microorganisms (GCM) 10K type strain sequencing project: providing services to taxonomists for standard genome sequencing and annotation.</title>
        <authorList>
            <consortium name="The Broad Institute Genomics Platform"/>
            <consortium name="The Broad Institute Genome Sequencing Center for Infectious Disease"/>
            <person name="Wu L."/>
            <person name="Ma J."/>
        </authorList>
    </citation>
    <scope>NUCLEOTIDE SEQUENCE [LARGE SCALE GENOMIC DNA]</scope>
    <source>
        <strain evidence="2 3">CGMCC 1.12563</strain>
    </source>
</reference>
<keyword evidence="3" id="KW-1185">Reference proteome</keyword>
<dbReference type="RefSeq" id="WP_250874080.1">
    <property type="nucleotide sequence ID" value="NZ_JALXFV010000006.1"/>
</dbReference>
<proteinExistence type="predicted"/>
<comment type="caution">
    <text evidence="2">The sequence shown here is derived from an EMBL/GenBank/DDBJ whole genome shotgun (WGS) entry which is preliminary data.</text>
</comment>